<dbReference type="CDD" id="cd01949">
    <property type="entry name" value="GGDEF"/>
    <property type="match status" value="1"/>
</dbReference>
<feature type="domain" description="GGDEF" evidence="3">
    <location>
        <begin position="513"/>
        <end position="645"/>
    </location>
</feature>
<dbReference type="SUPFAM" id="SSF55073">
    <property type="entry name" value="Nucleotide cyclase"/>
    <property type="match status" value="1"/>
</dbReference>
<feature type="transmembrane region" description="Helical" evidence="1">
    <location>
        <begin position="379"/>
        <end position="400"/>
    </location>
</feature>
<keyword evidence="1" id="KW-1133">Transmembrane helix</keyword>
<dbReference type="Pfam" id="PF00563">
    <property type="entry name" value="EAL"/>
    <property type="match status" value="1"/>
</dbReference>
<keyword evidence="5" id="KW-1185">Reference proteome</keyword>
<reference evidence="4 5" key="1">
    <citation type="submission" date="2018-11" db="EMBL/GenBank/DDBJ databases">
        <title>Genome sequencing of Paenibacillus lentus DSM25539(T).</title>
        <authorList>
            <person name="Kook J.-K."/>
            <person name="Park S.-N."/>
            <person name="Lim Y.K."/>
        </authorList>
    </citation>
    <scope>NUCLEOTIDE SEQUENCE [LARGE SCALE GENOMIC DNA]</scope>
    <source>
        <strain evidence="4 5">DSM 25539</strain>
    </source>
</reference>
<dbReference type="InterPro" id="IPR035919">
    <property type="entry name" value="EAL_sf"/>
</dbReference>
<accession>A0A3Q8S9W6</accession>
<dbReference type="GO" id="GO:0071111">
    <property type="term" value="F:cyclic-guanylate-specific phosphodiesterase activity"/>
    <property type="evidence" value="ECO:0007669"/>
    <property type="project" value="InterPro"/>
</dbReference>
<keyword evidence="1" id="KW-0472">Membrane</keyword>
<dbReference type="SUPFAM" id="SSF141868">
    <property type="entry name" value="EAL domain-like"/>
    <property type="match status" value="1"/>
</dbReference>
<organism evidence="4 5">
    <name type="scientific">Paenibacillus lentus</name>
    <dbReference type="NCBI Taxonomy" id="1338368"/>
    <lineage>
        <taxon>Bacteria</taxon>
        <taxon>Bacillati</taxon>
        <taxon>Bacillota</taxon>
        <taxon>Bacilli</taxon>
        <taxon>Bacillales</taxon>
        <taxon>Paenibacillaceae</taxon>
        <taxon>Paenibacillus</taxon>
    </lineage>
</organism>
<feature type="transmembrane region" description="Helical" evidence="1">
    <location>
        <begin position="154"/>
        <end position="175"/>
    </location>
</feature>
<dbReference type="CDD" id="cd01948">
    <property type="entry name" value="EAL"/>
    <property type="match status" value="1"/>
</dbReference>
<evidence type="ECO:0000313" key="4">
    <source>
        <dbReference type="EMBL" id="AZK45779.1"/>
    </source>
</evidence>
<dbReference type="PANTHER" id="PTHR33121">
    <property type="entry name" value="CYCLIC DI-GMP PHOSPHODIESTERASE PDEF"/>
    <property type="match status" value="1"/>
</dbReference>
<dbReference type="Pfam" id="PF00990">
    <property type="entry name" value="GGDEF"/>
    <property type="match status" value="1"/>
</dbReference>
<feature type="transmembrane region" description="Helical" evidence="1">
    <location>
        <begin position="124"/>
        <end position="142"/>
    </location>
</feature>
<dbReference type="Gene3D" id="3.20.20.450">
    <property type="entry name" value="EAL domain"/>
    <property type="match status" value="1"/>
</dbReference>
<dbReference type="Proteomes" id="UP000273145">
    <property type="component" value="Chromosome"/>
</dbReference>
<dbReference type="PROSITE" id="PS50887">
    <property type="entry name" value="GGDEF"/>
    <property type="match status" value="1"/>
</dbReference>
<feature type="transmembrane region" description="Helical" evidence="1">
    <location>
        <begin position="73"/>
        <end position="91"/>
    </location>
</feature>
<dbReference type="EMBL" id="CP034248">
    <property type="protein sequence ID" value="AZK45779.1"/>
    <property type="molecule type" value="Genomic_DNA"/>
</dbReference>
<dbReference type="Gene3D" id="3.30.70.270">
    <property type="match status" value="1"/>
</dbReference>
<feature type="transmembrane region" description="Helical" evidence="1">
    <location>
        <begin position="196"/>
        <end position="215"/>
    </location>
</feature>
<protein>
    <submittedName>
        <fullName evidence="4">EAL domain-containing protein</fullName>
    </submittedName>
</protein>
<evidence type="ECO:0000259" key="3">
    <source>
        <dbReference type="PROSITE" id="PS50887"/>
    </source>
</evidence>
<dbReference type="NCBIfam" id="TIGR00254">
    <property type="entry name" value="GGDEF"/>
    <property type="match status" value="1"/>
</dbReference>
<dbReference type="InterPro" id="IPR001633">
    <property type="entry name" value="EAL_dom"/>
</dbReference>
<dbReference type="KEGG" id="plen:EIM92_05820"/>
<dbReference type="InterPro" id="IPR050706">
    <property type="entry name" value="Cyclic-di-GMP_PDE-like"/>
</dbReference>
<dbReference type="AlphaFoldDB" id="A0A3Q8S9W6"/>
<feature type="transmembrane region" description="Helical" evidence="1">
    <location>
        <begin position="24"/>
        <end position="42"/>
    </location>
</feature>
<evidence type="ECO:0000259" key="2">
    <source>
        <dbReference type="PROSITE" id="PS50883"/>
    </source>
</evidence>
<dbReference type="InterPro" id="IPR000160">
    <property type="entry name" value="GGDEF_dom"/>
</dbReference>
<dbReference type="SMART" id="SM00267">
    <property type="entry name" value="GGDEF"/>
    <property type="match status" value="1"/>
</dbReference>
<proteinExistence type="predicted"/>
<keyword evidence="1" id="KW-0812">Transmembrane</keyword>
<dbReference type="PROSITE" id="PS50883">
    <property type="entry name" value="EAL"/>
    <property type="match status" value="1"/>
</dbReference>
<dbReference type="InterPro" id="IPR043128">
    <property type="entry name" value="Rev_trsase/Diguanyl_cyclase"/>
</dbReference>
<dbReference type="SMART" id="SM00052">
    <property type="entry name" value="EAL"/>
    <property type="match status" value="1"/>
</dbReference>
<dbReference type="InterPro" id="IPR029787">
    <property type="entry name" value="Nucleotide_cyclase"/>
</dbReference>
<evidence type="ECO:0000256" key="1">
    <source>
        <dbReference type="SAM" id="Phobius"/>
    </source>
</evidence>
<name>A0A3Q8S9W6_9BACL</name>
<feature type="transmembrane region" description="Helical" evidence="1">
    <location>
        <begin position="48"/>
        <end position="66"/>
    </location>
</feature>
<dbReference type="OrthoDB" id="9759607at2"/>
<dbReference type="FunFam" id="3.20.20.450:FF:000001">
    <property type="entry name" value="Cyclic di-GMP phosphodiesterase yahA"/>
    <property type="match status" value="1"/>
</dbReference>
<feature type="domain" description="EAL" evidence="2">
    <location>
        <begin position="654"/>
        <end position="908"/>
    </location>
</feature>
<evidence type="ECO:0000313" key="5">
    <source>
        <dbReference type="Proteomes" id="UP000273145"/>
    </source>
</evidence>
<gene>
    <name evidence="4" type="ORF">EIM92_05820</name>
</gene>
<sequence>MTKCRYYGLHFLQRRIDMMTRRRYFSYTTSIIFLAGLGLALVSEYHPLHLIFGISLVFTNFVLLLLTRIYGIGLGLCTATLVYAISIFVWGNPLFQGVLWLEIVFLCLSWYLRKNFRTTIGADFIFWIAVGLPIFFLLYYFSYRAISIEIWMMAAIYISNGLFNVLLADAVWEYLPSKYFHLREASRKQPIYLNKLLYHIIFLAIALPFVFYLLMNSRNTYDSVRYNSLQVALHTSNSIANELDRWSPEDIRRLEHTGHMGHSEYLGKIQLEKLQRIVNFFAADRGYHIVVFDPRHKQIVADSESEEQYSLSHFLPLPNNSIIQGDFYLHMPEKRLRLLPNQEWQEASYIYGTTLKQVPFIVYVMVPLQPYQKQIYGQYLTQFIYLLLFMIAAAIGSRWITRRLVRGLSELANVTTGLPDKVYHLHDLEWPESRIYEIRSLTVNFRIMTNKLLTMFQESLRSNQLLQEQTLQLQQSEKKLQELAYYDGLTGLPNRLHFTEYIGSLGMHYGPDHSFAVMFADLNRFKQVNDTLGHETGDILLQKVASRFSPLISDQLRVFRLSGDEFVFVYHYNDTTSVQQAAQAICDALNEPIIIGDVALYVSVSIGISIYPYDGDNLDLIMRNADIAMYVAKEQGNSIYHFYDRMIENQLSENMKLENGLRSALLNDQFSLYYQPKIDAKTGRISGAEALIRWIHPEYGFVPPDKFIQLAETSGIIMDIDEWVVTEACRQNKAWQEQGLPRFPIAVNLSARHFYQGNLISMISRVLTKTRLDPQDLILEITEGSLIKSAEYVIKVMADLRAMGITISMDDFGTGYSSLSQLQRLPIHEIKLDRSFIQGLAHDPKKSAIVRAVIALAHHMELGIVAEGIESEAELRYLRSLNCAQFQGYLFSKPLREEEFTQFVKHWDGSWLDHDGVENTKQHQKQTKNDSS</sequence>
<dbReference type="PANTHER" id="PTHR33121:SF71">
    <property type="entry name" value="OXYGEN SENSOR PROTEIN DOSP"/>
    <property type="match status" value="1"/>
</dbReference>